<dbReference type="InterPro" id="IPR035996">
    <property type="entry name" value="4pyrrol_Methylase_sf"/>
</dbReference>
<evidence type="ECO:0000259" key="6">
    <source>
        <dbReference type="Pfam" id="PF00590"/>
    </source>
</evidence>
<dbReference type="GO" id="GO:0008168">
    <property type="term" value="F:methyltransferase activity"/>
    <property type="evidence" value="ECO:0007669"/>
    <property type="project" value="UniProtKB-KW"/>
</dbReference>
<keyword evidence="2" id="KW-0169">Cobalamin biosynthesis</keyword>
<dbReference type="GO" id="GO:0009236">
    <property type="term" value="P:cobalamin biosynthetic process"/>
    <property type="evidence" value="ECO:0007669"/>
    <property type="project" value="UniProtKB-KW"/>
</dbReference>
<evidence type="ECO:0000256" key="5">
    <source>
        <dbReference type="ARBA" id="ARBA00022691"/>
    </source>
</evidence>
<evidence type="ECO:0000256" key="3">
    <source>
        <dbReference type="ARBA" id="ARBA00022603"/>
    </source>
</evidence>
<gene>
    <name evidence="7" type="ORF">BLA60_24120</name>
</gene>
<organism evidence="7 8">
    <name type="scientific">Actinophytocola xinjiangensis</name>
    <dbReference type="NCBI Taxonomy" id="485602"/>
    <lineage>
        <taxon>Bacteria</taxon>
        <taxon>Bacillati</taxon>
        <taxon>Actinomycetota</taxon>
        <taxon>Actinomycetes</taxon>
        <taxon>Pseudonocardiales</taxon>
        <taxon>Pseudonocardiaceae</taxon>
    </lineage>
</organism>
<name>A0A7Z0WJ42_9PSEU</name>
<dbReference type="SUPFAM" id="SSF53790">
    <property type="entry name" value="Tetrapyrrole methylase"/>
    <property type="match status" value="1"/>
</dbReference>
<dbReference type="PANTHER" id="PTHR43182">
    <property type="entry name" value="COBALT-PRECORRIN-6B C(15)-METHYLTRANSFERASE (DECARBOXYLATING)"/>
    <property type="match status" value="1"/>
</dbReference>
<dbReference type="InterPro" id="IPR050714">
    <property type="entry name" value="Cobalamin_biosynth_MTase"/>
</dbReference>
<dbReference type="InterPro" id="IPR000878">
    <property type="entry name" value="4pyrrol_Mease"/>
</dbReference>
<evidence type="ECO:0000256" key="2">
    <source>
        <dbReference type="ARBA" id="ARBA00022573"/>
    </source>
</evidence>
<feature type="domain" description="Tetrapyrrole methylase" evidence="6">
    <location>
        <begin position="13"/>
        <end position="193"/>
    </location>
</feature>
<keyword evidence="3" id="KW-0489">Methyltransferase</keyword>
<dbReference type="RefSeq" id="WP_075135230.1">
    <property type="nucleotide sequence ID" value="NZ_MSIF01000012.1"/>
</dbReference>
<evidence type="ECO:0000313" key="8">
    <source>
        <dbReference type="Proteomes" id="UP000185696"/>
    </source>
</evidence>
<dbReference type="SUPFAM" id="SSF53335">
    <property type="entry name" value="S-adenosyl-L-methionine-dependent methyltransferases"/>
    <property type="match status" value="1"/>
</dbReference>
<keyword evidence="8" id="KW-1185">Reference proteome</keyword>
<accession>A0A7Z0WJ42</accession>
<dbReference type="CDD" id="cd02440">
    <property type="entry name" value="AdoMet_MTases"/>
    <property type="match status" value="1"/>
</dbReference>
<evidence type="ECO:0000256" key="1">
    <source>
        <dbReference type="ARBA" id="ARBA00004953"/>
    </source>
</evidence>
<dbReference type="PANTHER" id="PTHR43182:SF1">
    <property type="entry name" value="COBALT-PRECORRIN-7 C(5)-METHYLTRANSFERASE"/>
    <property type="match status" value="1"/>
</dbReference>
<evidence type="ECO:0000256" key="4">
    <source>
        <dbReference type="ARBA" id="ARBA00022679"/>
    </source>
</evidence>
<evidence type="ECO:0000313" key="7">
    <source>
        <dbReference type="EMBL" id="OLF08489.1"/>
    </source>
</evidence>
<dbReference type="Gene3D" id="3.40.50.150">
    <property type="entry name" value="Vaccinia Virus protein VP39"/>
    <property type="match status" value="1"/>
</dbReference>
<dbReference type="OrthoDB" id="9787825at2"/>
<protein>
    <recommendedName>
        <fullName evidence="6">Tetrapyrrole methylase domain-containing protein</fullName>
    </recommendedName>
</protein>
<dbReference type="InterPro" id="IPR029063">
    <property type="entry name" value="SAM-dependent_MTases_sf"/>
</dbReference>
<dbReference type="GO" id="GO:0032259">
    <property type="term" value="P:methylation"/>
    <property type="evidence" value="ECO:0007669"/>
    <property type="project" value="UniProtKB-KW"/>
</dbReference>
<dbReference type="EMBL" id="MSIF01000012">
    <property type="protein sequence ID" value="OLF08489.1"/>
    <property type="molecule type" value="Genomic_DNA"/>
</dbReference>
<comment type="pathway">
    <text evidence="1">Cofactor biosynthesis; adenosylcobalamin biosynthesis.</text>
</comment>
<keyword evidence="5" id="KW-0949">S-adenosyl-L-methionine</keyword>
<dbReference type="AlphaFoldDB" id="A0A7Z0WJ42"/>
<dbReference type="Proteomes" id="UP000185696">
    <property type="component" value="Unassembled WGS sequence"/>
</dbReference>
<reference evidence="7 8" key="1">
    <citation type="submission" date="2016-12" db="EMBL/GenBank/DDBJ databases">
        <title>The draft genome sequence of Actinophytocola xinjiangensis.</title>
        <authorList>
            <person name="Wang W."/>
            <person name="Yuan L."/>
        </authorList>
    </citation>
    <scope>NUCLEOTIDE SEQUENCE [LARGE SCALE GENOMIC DNA]</scope>
    <source>
        <strain evidence="7 8">CGMCC 4.4663</strain>
    </source>
</reference>
<dbReference type="Pfam" id="PF00590">
    <property type="entry name" value="TP_methylase"/>
    <property type="match status" value="1"/>
</dbReference>
<proteinExistence type="predicted"/>
<comment type="caution">
    <text evidence="7">The sequence shown here is derived from an EMBL/GenBank/DDBJ whole genome shotgun (WGS) entry which is preliminary data.</text>
</comment>
<sequence length="418" mass="43163">MTATVTVVGVNGHNLPPGVESAIAAARLVVGSRPALQRWSATARAAGGGSAAIHDQPRTIELTTPDVIPDPTLAELAAAVEADEPVVVLVAGDPGYFGVLRALRGHRLPTVCWPSVSYLQRVAAMIQRPWDDVTVVNAGDGGLRRAVNLCRARPAVCVYTAPGAGPAELGTELVGWRRTLVVVEDPGGPAERLSIVDPAEATARTWGEPAVVLCLADLDQVGTAGWLAGGEPVPPANGWALPQDEFTHREGFGSQPELRALALARLAPRPGTLVWDVAAGSGALGVEAARLGAAVIAVEHDPGLCVRIMANAKRYGVDVRLVDGQAPESLAGLPRPDAVFVATTRPDVLAACAGAGAHRIVVEVRDFGGIGPARDVLADAGYTVDGRLLFAAPIEGLARGSAGIEQAASTLLLWGTRR</sequence>
<keyword evidence="4" id="KW-0808">Transferase</keyword>